<feature type="transmembrane region" description="Helical" evidence="2">
    <location>
        <begin position="31"/>
        <end position="53"/>
    </location>
</feature>
<dbReference type="Proteomes" id="UP001499984">
    <property type="component" value="Unassembled WGS sequence"/>
</dbReference>
<feature type="transmembrane region" description="Helical" evidence="2">
    <location>
        <begin position="77"/>
        <end position="97"/>
    </location>
</feature>
<evidence type="ECO:0000259" key="3">
    <source>
        <dbReference type="Pfam" id="PF19747"/>
    </source>
</evidence>
<keyword evidence="2" id="KW-0812">Transmembrane</keyword>
<accession>A0ABP7URZ3</accession>
<keyword evidence="5" id="KW-1185">Reference proteome</keyword>
<dbReference type="InterPro" id="IPR046201">
    <property type="entry name" value="DUF6234"/>
</dbReference>
<sequence length="142" mass="14831">MTAPTGLPHFRGADVPPPPGRRRRLPVAGDIALAVGLLVLDVLGAVLAFVLGIDVSGDWKPFDPGADNSDVTFTTDWLYVGIAGGIVLLTAALLCLLRAFVSASLQVLVGMVVLVVAVSGAQFDERREDRAHTAVSAPAAYR</sequence>
<dbReference type="Pfam" id="PF19747">
    <property type="entry name" value="DUF6234"/>
    <property type="match status" value="1"/>
</dbReference>
<gene>
    <name evidence="4" type="ORF">GCM10022233_22370</name>
</gene>
<name>A0ABP7URZ3_9ACTN</name>
<reference evidence="5" key="1">
    <citation type="journal article" date="2019" name="Int. J. Syst. Evol. Microbiol.">
        <title>The Global Catalogue of Microorganisms (GCM) 10K type strain sequencing project: providing services to taxonomists for standard genome sequencing and annotation.</title>
        <authorList>
            <consortium name="The Broad Institute Genomics Platform"/>
            <consortium name="The Broad Institute Genome Sequencing Center for Infectious Disease"/>
            <person name="Wu L."/>
            <person name="Ma J."/>
        </authorList>
    </citation>
    <scope>NUCLEOTIDE SEQUENCE [LARGE SCALE GENOMIC DNA]</scope>
    <source>
        <strain evidence="5">JCM 16925</strain>
    </source>
</reference>
<dbReference type="RefSeq" id="WP_345011257.1">
    <property type="nucleotide sequence ID" value="NZ_BAAAZY010000007.1"/>
</dbReference>
<feature type="region of interest" description="Disordered" evidence="1">
    <location>
        <begin position="1"/>
        <end position="21"/>
    </location>
</feature>
<proteinExistence type="predicted"/>
<evidence type="ECO:0000313" key="4">
    <source>
        <dbReference type="EMBL" id="GAA4051223.1"/>
    </source>
</evidence>
<dbReference type="EMBL" id="BAAAZY010000007">
    <property type="protein sequence ID" value="GAA4051223.1"/>
    <property type="molecule type" value="Genomic_DNA"/>
</dbReference>
<keyword evidence="2" id="KW-0472">Membrane</keyword>
<evidence type="ECO:0000256" key="1">
    <source>
        <dbReference type="SAM" id="MobiDB-lite"/>
    </source>
</evidence>
<evidence type="ECO:0000313" key="5">
    <source>
        <dbReference type="Proteomes" id="UP001499984"/>
    </source>
</evidence>
<feature type="transmembrane region" description="Helical" evidence="2">
    <location>
        <begin position="104"/>
        <end position="123"/>
    </location>
</feature>
<evidence type="ECO:0000256" key="2">
    <source>
        <dbReference type="SAM" id="Phobius"/>
    </source>
</evidence>
<feature type="domain" description="DUF6234" evidence="3">
    <location>
        <begin position="25"/>
        <end position="134"/>
    </location>
</feature>
<comment type="caution">
    <text evidence="4">The sequence shown here is derived from an EMBL/GenBank/DDBJ whole genome shotgun (WGS) entry which is preliminary data.</text>
</comment>
<protein>
    <recommendedName>
        <fullName evidence="3">DUF6234 domain-containing protein</fullName>
    </recommendedName>
</protein>
<keyword evidence="2" id="KW-1133">Transmembrane helix</keyword>
<organism evidence="4 5">
    <name type="scientific">Streptomyces shaanxiensis</name>
    <dbReference type="NCBI Taxonomy" id="653357"/>
    <lineage>
        <taxon>Bacteria</taxon>
        <taxon>Bacillati</taxon>
        <taxon>Actinomycetota</taxon>
        <taxon>Actinomycetes</taxon>
        <taxon>Kitasatosporales</taxon>
        <taxon>Streptomycetaceae</taxon>
        <taxon>Streptomyces</taxon>
    </lineage>
</organism>